<sequence>MQHIMSLELGRYIIHNGDNTVGRRSAEDLSLLPKQIVSTPRDWQETNRVFEKIGNQENGYTIKSFGSPTAHIDGLVVALLIDYVPATQWIVEQIPQQYSCTKMSI</sequence>
<evidence type="ECO:0000313" key="2">
    <source>
        <dbReference type="Proteomes" id="UP001163846"/>
    </source>
</evidence>
<dbReference type="InterPro" id="IPR031755">
    <property type="entry name" value="Inhibitor_I66"/>
</dbReference>
<dbReference type="Proteomes" id="UP001163846">
    <property type="component" value="Unassembled WGS sequence"/>
</dbReference>
<dbReference type="Gene3D" id="2.80.10.50">
    <property type="match status" value="1"/>
</dbReference>
<reference evidence="1" key="1">
    <citation type="submission" date="2022-08" db="EMBL/GenBank/DDBJ databases">
        <authorList>
            <consortium name="DOE Joint Genome Institute"/>
            <person name="Min B."/>
            <person name="Riley R."/>
            <person name="Sierra-Patev S."/>
            <person name="Naranjo-Ortiz M."/>
            <person name="Looney B."/>
            <person name="Konkel Z."/>
            <person name="Slot J.C."/>
            <person name="Sakamoto Y."/>
            <person name="Steenwyk J.L."/>
            <person name="Rokas A."/>
            <person name="Carro J."/>
            <person name="Camarero S."/>
            <person name="Ferreira P."/>
            <person name="Molpeceres G."/>
            <person name="Ruiz-Duenas F.J."/>
            <person name="Serrano A."/>
            <person name="Henrissat B."/>
            <person name="Drula E."/>
            <person name="Hughes K.W."/>
            <person name="Mata J.L."/>
            <person name="Ishikawa N.K."/>
            <person name="Vargas-Isla R."/>
            <person name="Ushijima S."/>
            <person name="Smith C.A."/>
            <person name="Ahrendt S."/>
            <person name="Andreopoulos W."/>
            <person name="He G."/>
            <person name="Labutti K."/>
            <person name="Lipzen A."/>
            <person name="Ng V."/>
            <person name="Sandor L."/>
            <person name="Barry K."/>
            <person name="Martinez A.T."/>
            <person name="Xiao Y."/>
            <person name="Gibbons J.G."/>
            <person name="Terashima K."/>
            <person name="Hibbett D.S."/>
            <person name="Grigoriev I.V."/>
        </authorList>
    </citation>
    <scope>NUCLEOTIDE SEQUENCE</scope>
    <source>
        <strain evidence="1">TFB9207</strain>
    </source>
</reference>
<evidence type="ECO:0000313" key="1">
    <source>
        <dbReference type="EMBL" id="KAJ3836903.1"/>
    </source>
</evidence>
<protein>
    <submittedName>
        <fullName evidence="1">Uncharacterized protein</fullName>
    </submittedName>
</protein>
<dbReference type="Pfam" id="PF16850">
    <property type="entry name" value="Inhibitor_I66"/>
    <property type="match status" value="1"/>
</dbReference>
<comment type="caution">
    <text evidence="1">The sequence shown here is derived from an EMBL/GenBank/DDBJ whole genome shotgun (WGS) entry which is preliminary data.</text>
</comment>
<dbReference type="AlphaFoldDB" id="A0AA38P5V2"/>
<keyword evidence="2" id="KW-1185">Reference proteome</keyword>
<accession>A0AA38P5V2</accession>
<dbReference type="EMBL" id="MU806285">
    <property type="protein sequence ID" value="KAJ3836903.1"/>
    <property type="molecule type" value="Genomic_DNA"/>
</dbReference>
<organism evidence="1 2">
    <name type="scientific">Lentinula raphanica</name>
    <dbReference type="NCBI Taxonomy" id="153919"/>
    <lineage>
        <taxon>Eukaryota</taxon>
        <taxon>Fungi</taxon>
        <taxon>Dikarya</taxon>
        <taxon>Basidiomycota</taxon>
        <taxon>Agaricomycotina</taxon>
        <taxon>Agaricomycetes</taxon>
        <taxon>Agaricomycetidae</taxon>
        <taxon>Agaricales</taxon>
        <taxon>Marasmiineae</taxon>
        <taxon>Omphalotaceae</taxon>
        <taxon>Lentinula</taxon>
    </lineage>
</organism>
<gene>
    <name evidence="1" type="ORF">F5878DRAFT_623948</name>
</gene>
<dbReference type="GO" id="GO:0004867">
    <property type="term" value="F:serine-type endopeptidase inhibitor activity"/>
    <property type="evidence" value="ECO:0007669"/>
    <property type="project" value="InterPro"/>
</dbReference>
<name>A0AA38P5V2_9AGAR</name>
<proteinExistence type="predicted"/>